<dbReference type="PANTHER" id="PTHR46902:SF1">
    <property type="entry name" value="DOMON DOMAIN-CONTAINING PROTEIN FRRS1L"/>
    <property type="match status" value="1"/>
</dbReference>
<sequence length="206" mass="22392">MMPSITLLAKVVFLATTSLAAQNFSTAECGQTKGCLFQPPDCVPFENCVYALSYSATNSGEVVLELLGQVSAPNNTYVAVGFSKDQMMGQDTVTACASYNNSPFEGHLTYNPSRTNLNVPLDEESQNMILRTIASDVDNNTVYCKLVQKIEPPSNVLADFVAPLNQEYFILMASGPTRTGSNPGLLKHNKTPFISSEMINLLQFQS</sequence>
<evidence type="ECO:0000313" key="3">
    <source>
        <dbReference type="Proteomes" id="UP000887540"/>
    </source>
</evidence>
<accession>A0A914C442</accession>
<keyword evidence="1" id="KW-0732">Signal</keyword>
<evidence type="ECO:0000313" key="4">
    <source>
        <dbReference type="WBParaSite" id="ACRNAN_Path_180.g641.t1"/>
    </source>
</evidence>
<name>A0A914C442_9BILA</name>
<dbReference type="GO" id="GO:1900449">
    <property type="term" value="P:regulation of glutamate receptor signaling pathway"/>
    <property type="evidence" value="ECO:0007669"/>
    <property type="project" value="InterPro"/>
</dbReference>
<feature type="domain" description="DOMON" evidence="2">
    <location>
        <begin position="48"/>
        <end position="175"/>
    </location>
</feature>
<reference evidence="4" key="1">
    <citation type="submission" date="2022-11" db="UniProtKB">
        <authorList>
            <consortium name="WormBaseParasite"/>
        </authorList>
    </citation>
    <scope>IDENTIFICATION</scope>
</reference>
<organism evidence="3 4">
    <name type="scientific">Acrobeloides nanus</name>
    <dbReference type="NCBI Taxonomy" id="290746"/>
    <lineage>
        <taxon>Eukaryota</taxon>
        <taxon>Metazoa</taxon>
        <taxon>Ecdysozoa</taxon>
        <taxon>Nematoda</taxon>
        <taxon>Chromadorea</taxon>
        <taxon>Rhabditida</taxon>
        <taxon>Tylenchina</taxon>
        <taxon>Cephalobomorpha</taxon>
        <taxon>Cephaloboidea</taxon>
        <taxon>Cephalobidae</taxon>
        <taxon>Acrobeloides</taxon>
    </lineage>
</organism>
<dbReference type="AlphaFoldDB" id="A0A914C442"/>
<dbReference type="PANTHER" id="PTHR46902">
    <property type="entry name" value="DOMON DOMAIN-CONTAINING PROTEIN FRRS1L"/>
    <property type="match status" value="1"/>
</dbReference>
<dbReference type="Pfam" id="PF03351">
    <property type="entry name" value="DOMON"/>
    <property type="match status" value="1"/>
</dbReference>
<dbReference type="InterPro" id="IPR042789">
    <property type="entry name" value="FRRS1L"/>
</dbReference>
<protein>
    <submittedName>
        <fullName evidence="4">DOMON domain-containing protein</fullName>
    </submittedName>
</protein>
<evidence type="ECO:0000256" key="1">
    <source>
        <dbReference type="SAM" id="SignalP"/>
    </source>
</evidence>
<dbReference type="InterPro" id="IPR005018">
    <property type="entry name" value="DOMON_domain"/>
</dbReference>
<dbReference type="CDD" id="cd09628">
    <property type="entry name" value="DOMON_SDR_2_like"/>
    <property type="match status" value="1"/>
</dbReference>
<feature type="signal peptide" evidence="1">
    <location>
        <begin position="1"/>
        <end position="20"/>
    </location>
</feature>
<dbReference type="PROSITE" id="PS50836">
    <property type="entry name" value="DOMON"/>
    <property type="match status" value="1"/>
</dbReference>
<dbReference type="Proteomes" id="UP000887540">
    <property type="component" value="Unplaced"/>
</dbReference>
<keyword evidence="3" id="KW-1185">Reference proteome</keyword>
<feature type="chain" id="PRO_5037550988" evidence="1">
    <location>
        <begin position="21"/>
        <end position="206"/>
    </location>
</feature>
<dbReference type="GO" id="GO:0099072">
    <property type="term" value="P:regulation of postsynaptic membrane neurotransmitter receptor levels"/>
    <property type="evidence" value="ECO:0007669"/>
    <property type="project" value="TreeGrafter"/>
</dbReference>
<proteinExistence type="predicted"/>
<dbReference type="WBParaSite" id="ACRNAN_Path_180.g641.t1">
    <property type="protein sequence ID" value="ACRNAN_Path_180.g641.t1"/>
    <property type="gene ID" value="ACRNAN_Path_180.g641"/>
</dbReference>
<evidence type="ECO:0000259" key="2">
    <source>
        <dbReference type="PROSITE" id="PS50836"/>
    </source>
</evidence>